<dbReference type="PATRIC" id="fig|1246626.3.peg.4022"/>
<evidence type="ECO:0000313" key="2">
    <source>
        <dbReference type="Proteomes" id="UP000027142"/>
    </source>
</evidence>
<keyword evidence="2" id="KW-1185">Reference proteome</keyword>
<name>A0A060M2D9_9BACI</name>
<sequence length="321" mass="36687">MNDFTEPLFGEIAMLPFEKRLFQTKEVRKLKFISQFGGASLISPLSHSLFEHTLGIWKLTAIFFPNHRLLRAGAILSQIEGIPFGSAIHSLFTINEKESMFKNTPFHSNEIHLILQEEKLDWGAMEEVARKSPFLHGTKENLGLIGLDRALRTLYMVGRLKQKPSHYVSHCYVNERGLHCSAEMAKEFVTVMMDTEQLLSCKEFGAIDAVISEAIKCDWAETGEECDTYSRLSDWEILCILKTSLSVRAQYLIHALLEQPDKFIVREGATGRGIPFSIYPEYRLPLISEDVEISFKNWTERLNTLEQTYEVIDFTSLAEAI</sequence>
<protein>
    <submittedName>
        <fullName evidence="1">Uncharacterized protein</fullName>
    </submittedName>
</protein>
<dbReference type="eggNOG" id="COG1078">
    <property type="taxonomic scope" value="Bacteria"/>
</dbReference>
<proteinExistence type="predicted"/>
<dbReference type="RefSeq" id="WP_038484817.1">
    <property type="nucleotide sequence ID" value="NZ_CP003923.1"/>
</dbReference>
<dbReference type="STRING" id="1246626.BleG1_4037"/>
<organism evidence="1 2">
    <name type="scientific">Shouchella lehensis G1</name>
    <dbReference type="NCBI Taxonomy" id="1246626"/>
    <lineage>
        <taxon>Bacteria</taxon>
        <taxon>Bacillati</taxon>
        <taxon>Bacillota</taxon>
        <taxon>Bacilli</taxon>
        <taxon>Bacillales</taxon>
        <taxon>Bacillaceae</taxon>
        <taxon>Shouchella</taxon>
    </lineage>
</organism>
<dbReference type="SUPFAM" id="SSF109604">
    <property type="entry name" value="HD-domain/PDEase-like"/>
    <property type="match status" value="1"/>
</dbReference>
<gene>
    <name evidence="1" type="ORF">BleG1_4037</name>
</gene>
<dbReference type="OrthoDB" id="9803619at2"/>
<accession>A0A060M2D9</accession>
<dbReference type="Gene3D" id="1.10.3210.10">
    <property type="entry name" value="Hypothetical protein af1432"/>
    <property type="match status" value="1"/>
</dbReference>
<dbReference type="AlphaFoldDB" id="A0A060M2D9"/>
<reference evidence="1 2" key="1">
    <citation type="journal article" date="2014" name="Gene">
        <title>A comparative genomic analysis of the alkalitolerant soil bacterium Bacillus lehensis G1.</title>
        <authorList>
            <person name="Noor Y.M."/>
            <person name="Samsulrizal N.H."/>
            <person name="Jema'on N.A."/>
            <person name="Low K.O."/>
            <person name="Ramli A.N."/>
            <person name="Alias N.I."/>
            <person name="Damis S.I."/>
            <person name="Fuzi S.F."/>
            <person name="Isa M.N."/>
            <person name="Murad A.M."/>
            <person name="Raih M.F."/>
            <person name="Bakar F.D."/>
            <person name="Najimudin N."/>
            <person name="Mahadi N.M."/>
            <person name="Illias R.M."/>
        </authorList>
    </citation>
    <scope>NUCLEOTIDE SEQUENCE [LARGE SCALE GENOMIC DNA]</scope>
    <source>
        <strain evidence="1 2">G1</strain>
    </source>
</reference>
<dbReference type="Proteomes" id="UP000027142">
    <property type="component" value="Chromosome"/>
</dbReference>
<evidence type="ECO:0000313" key="1">
    <source>
        <dbReference type="EMBL" id="AIC96572.1"/>
    </source>
</evidence>
<dbReference type="EMBL" id="CP003923">
    <property type="protein sequence ID" value="AIC96572.1"/>
    <property type="molecule type" value="Genomic_DNA"/>
</dbReference>
<dbReference type="HOGENOM" id="CLU_838981_0_0_9"/>
<dbReference type="KEGG" id="ble:BleG1_4037"/>